<evidence type="ECO:0008006" key="3">
    <source>
        <dbReference type="Google" id="ProtNLM"/>
    </source>
</evidence>
<reference evidence="1 2" key="1">
    <citation type="submission" date="2008-10" db="EMBL/GenBank/DDBJ databases">
        <title>Draft genome sequence of Bacteroides dorei (DSM 17855).</title>
        <authorList>
            <person name="Sudarsanam P."/>
            <person name="Ley R."/>
            <person name="Guruge J."/>
            <person name="Turnbaugh P.J."/>
            <person name="Mahowald M."/>
            <person name="Liep D."/>
            <person name="Gordon J."/>
        </authorList>
    </citation>
    <scope>NUCLEOTIDE SEQUENCE [LARGE SCALE GENOMIC DNA]</scope>
    <source>
        <strain evidence="1 2">DSM 17855</strain>
    </source>
</reference>
<reference evidence="1 2" key="2">
    <citation type="submission" date="2008-10" db="EMBL/GenBank/DDBJ databases">
        <authorList>
            <person name="Fulton L."/>
            <person name="Clifton S."/>
            <person name="Fulton B."/>
            <person name="Xu J."/>
            <person name="Minx P."/>
            <person name="Pepin K.H."/>
            <person name="Johnson M."/>
            <person name="Thiruvilangam P."/>
            <person name="Bhonagiri V."/>
            <person name="Nash W.E."/>
            <person name="Mardis E.R."/>
            <person name="Wilson R.K."/>
        </authorList>
    </citation>
    <scope>NUCLEOTIDE SEQUENCE [LARGE SCALE GENOMIC DNA]</scope>
    <source>
        <strain evidence="1 2">DSM 17855</strain>
    </source>
</reference>
<name>B6W3D4_9BACT</name>
<gene>
    <name evidence="1" type="ORF">BACDOR_03825</name>
</gene>
<evidence type="ECO:0000313" key="2">
    <source>
        <dbReference type="Proteomes" id="UP000004849"/>
    </source>
</evidence>
<proteinExistence type="predicted"/>
<dbReference type="SUPFAM" id="SSF53271">
    <property type="entry name" value="PRTase-like"/>
    <property type="match status" value="1"/>
</dbReference>
<dbReference type="Proteomes" id="UP000004849">
    <property type="component" value="Unassembled WGS sequence"/>
</dbReference>
<protein>
    <recommendedName>
        <fullName evidence="3">Phosphoribosyltransferase domain-containing protein</fullName>
    </recommendedName>
</protein>
<dbReference type="InterPro" id="IPR029057">
    <property type="entry name" value="PRTase-like"/>
</dbReference>
<dbReference type="Gene3D" id="3.40.50.2020">
    <property type="match status" value="1"/>
</dbReference>
<organism evidence="1 2">
    <name type="scientific">Phocaeicola dorei DSM 17855</name>
    <dbReference type="NCBI Taxonomy" id="483217"/>
    <lineage>
        <taxon>Bacteria</taxon>
        <taxon>Pseudomonadati</taxon>
        <taxon>Bacteroidota</taxon>
        <taxon>Bacteroidia</taxon>
        <taxon>Bacteroidales</taxon>
        <taxon>Bacteroidaceae</taxon>
        <taxon>Phocaeicola</taxon>
    </lineage>
</organism>
<accession>B6W3D4</accession>
<sequence length="250" mass="29026">MLAIVQTPNRPLHLTEKSSSACRAYFSLPIWLFDRHHSWKAKNIPWAGRKSLRNKGRKNIRAMAHKNDYQIQKQLDKPQTWFCKYYPARIRNVGEKEIADRQLVFDFKDGRAYEEVAQRTAENMLTLYGKGCVNIVFAPVPASTSESNELRYKAFCHRVCELTGAENGYEHVRVCGERKTIHDNRKNEDEVRKANVVEFDEPFFDNKMVLVFDDVITKGLSYAKYANQLERLGACVIGGMFLARTHYKVR</sequence>
<dbReference type="EMBL" id="ABWZ01000075">
    <property type="protein sequence ID" value="EEB23374.1"/>
    <property type="molecule type" value="Genomic_DNA"/>
</dbReference>
<evidence type="ECO:0000313" key="1">
    <source>
        <dbReference type="EMBL" id="EEB23374.1"/>
    </source>
</evidence>
<dbReference type="AlphaFoldDB" id="B6W3D4"/>
<dbReference type="HOGENOM" id="CLU_101677_0_0_10"/>